<dbReference type="PANTHER" id="PTHR45080:SF33">
    <property type="entry name" value="IG-LIKE DOMAIN-CONTAINING PROTEIN"/>
    <property type="match status" value="1"/>
</dbReference>
<name>A0A6I9W1A8_9HYME</name>
<keyword evidence="1" id="KW-0393">Immunoglobulin domain</keyword>
<dbReference type="GO" id="GO:0007156">
    <property type="term" value="P:homophilic cell adhesion via plasma membrane adhesion molecules"/>
    <property type="evidence" value="ECO:0007669"/>
    <property type="project" value="TreeGrafter"/>
</dbReference>
<dbReference type="OrthoDB" id="6159398at2759"/>
<dbReference type="SUPFAM" id="SSF48726">
    <property type="entry name" value="Immunoglobulin"/>
    <property type="match status" value="3"/>
</dbReference>
<dbReference type="GeneID" id="105425651"/>
<dbReference type="InterPro" id="IPR036179">
    <property type="entry name" value="Ig-like_dom_sf"/>
</dbReference>
<keyword evidence="5" id="KW-1185">Reference proteome</keyword>
<dbReference type="InterPro" id="IPR013783">
    <property type="entry name" value="Ig-like_fold"/>
</dbReference>
<accession>A0A6I9W1A8</accession>
<feature type="compositionally biased region" description="Acidic residues" evidence="2">
    <location>
        <begin position="28"/>
        <end position="51"/>
    </location>
</feature>
<dbReference type="PANTHER" id="PTHR45080">
    <property type="entry name" value="CONTACTIN 5"/>
    <property type="match status" value="1"/>
</dbReference>
<evidence type="ECO:0000256" key="3">
    <source>
        <dbReference type="SAM" id="SignalP"/>
    </source>
</evidence>
<dbReference type="InterPro" id="IPR003961">
    <property type="entry name" value="FN3_dom"/>
</dbReference>
<dbReference type="InterPro" id="IPR050958">
    <property type="entry name" value="Cell_Adh-Cytoskel_Orgn"/>
</dbReference>
<evidence type="ECO:0000259" key="4">
    <source>
        <dbReference type="PROSITE" id="PS50835"/>
    </source>
</evidence>
<feature type="domain" description="Ig-like" evidence="4">
    <location>
        <begin position="161"/>
        <end position="263"/>
    </location>
</feature>
<dbReference type="GO" id="GO:0043025">
    <property type="term" value="C:neuronal cell body"/>
    <property type="evidence" value="ECO:0007669"/>
    <property type="project" value="TreeGrafter"/>
</dbReference>
<keyword evidence="3" id="KW-0732">Signal</keyword>
<dbReference type="Pfam" id="PF13927">
    <property type="entry name" value="Ig_3"/>
    <property type="match status" value="3"/>
</dbReference>
<organism evidence="5 6">
    <name type="scientific">Pogonomyrmex barbatus</name>
    <name type="common">red harvester ant</name>
    <dbReference type="NCBI Taxonomy" id="144034"/>
    <lineage>
        <taxon>Eukaryota</taxon>
        <taxon>Metazoa</taxon>
        <taxon>Ecdysozoa</taxon>
        <taxon>Arthropoda</taxon>
        <taxon>Hexapoda</taxon>
        <taxon>Insecta</taxon>
        <taxon>Pterygota</taxon>
        <taxon>Neoptera</taxon>
        <taxon>Endopterygota</taxon>
        <taxon>Hymenoptera</taxon>
        <taxon>Apocrita</taxon>
        <taxon>Aculeata</taxon>
        <taxon>Formicoidea</taxon>
        <taxon>Formicidae</taxon>
        <taxon>Myrmicinae</taxon>
        <taxon>Pogonomyrmex</taxon>
    </lineage>
</organism>
<dbReference type="SMART" id="SM00409">
    <property type="entry name" value="IG"/>
    <property type="match status" value="3"/>
</dbReference>
<dbReference type="GO" id="GO:0008046">
    <property type="term" value="F:axon guidance receptor activity"/>
    <property type="evidence" value="ECO:0007669"/>
    <property type="project" value="TreeGrafter"/>
</dbReference>
<dbReference type="Proteomes" id="UP000504615">
    <property type="component" value="Unplaced"/>
</dbReference>
<protein>
    <submittedName>
        <fullName evidence="6">Neurotrimin-like</fullName>
    </submittedName>
</protein>
<dbReference type="InterPro" id="IPR003599">
    <property type="entry name" value="Ig_sub"/>
</dbReference>
<dbReference type="InterPro" id="IPR003598">
    <property type="entry name" value="Ig_sub2"/>
</dbReference>
<gene>
    <name evidence="6" type="primary">LOC105425651</name>
</gene>
<proteinExistence type="predicted"/>
<dbReference type="InterPro" id="IPR036116">
    <property type="entry name" value="FN3_sf"/>
</dbReference>
<dbReference type="CDD" id="cd00063">
    <property type="entry name" value="FN3"/>
    <property type="match status" value="1"/>
</dbReference>
<evidence type="ECO:0000313" key="5">
    <source>
        <dbReference type="Proteomes" id="UP000504615"/>
    </source>
</evidence>
<feature type="chain" id="PRO_5026826726" evidence="3">
    <location>
        <begin position="19"/>
        <end position="498"/>
    </location>
</feature>
<dbReference type="GO" id="GO:0050808">
    <property type="term" value="P:synapse organization"/>
    <property type="evidence" value="ECO:0007669"/>
    <property type="project" value="TreeGrafter"/>
</dbReference>
<evidence type="ECO:0000256" key="2">
    <source>
        <dbReference type="SAM" id="MobiDB-lite"/>
    </source>
</evidence>
<dbReference type="SUPFAM" id="SSF49265">
    <property type="entry name" value="Fibronectin type III"/>
    <property type="match status" value="1"/>
</dbReference>
<feature type="region of interest" description="Disordered" evidence="2">
    <location>
        <begin position="23"/>
        <end position="56"/>
    </location>
</feature>
<evidence type="ECO:0000313" key="6">
    <source>
        <dbReference type="RefSeq" id="XP_011634811.1"/>
    </source>
</evidence>
<dbReference type="Gene3D" id="2.60.40.10">
    <property type="entry name" value="Immunoglobulins"/>
    <property type="match status" value="4"/>
</dbReference>
<sequence length="498" mass="56046">MPSMRILGLLVILLAVQGLCKPSKSAEDPEYEDDTPIDEEDEDDEDDESDSTAEAPPQILSHGLSIREQAGNTVKLPCQVIHTENYAVAWMKDDKYLYVEGEPHIEDFKRIVRLPNNTLVIKNASVEDSSNDYKCSILRNPDPIVLTHRLLIDPKRTHQQPIASSTSSPPQHSHKGILRVIPSRRVEVNESYSVMLGCETDIQPTPEIKWFIENKKVNNYDPNIILEDKYITIKNVNESHSGVYQCLAEDGSKMPAVEAITVVVRYKPKIEVEKNIINSGEGMESEITCIVNAYPEATVQWYKDEKKLVHKKGSIMIRHGVTKGNKTKHQVKILQTSRHDFGEYRCQAQNILGLDSKSIILTGAPSKAMISGTEVTSDDMGIILKWHLESYSPINEYKLQYRRIGDEKWNVIEPEVKDGKGNQFVVEHPMRELQPGSYEAILTARNTFGWSPMSEKLSFTGEYPPDLALKERNSATVRSSGTLLALILVVLSCAFTSL</sequence>
<dbReference type="KEGG" id="pbar:105425651"/>
<dbReference type="RefSeq" id="XP_011634811.1">
    <property type="nucleotide sequence ID" value="XM_011636509.2"/>
</dbReference>
<feature type="domain" description="Ig-like" evidence="4">
    <location>
        <begin position="268"/>
        <end position="362"/>
    </location>
</feature>
<dbReference type="CDD" id="cd00096">
    <property type="entry name" value="Ig"/>
    <property type="match status" value="3"/>
</dbReference>
<dbReference type="InterPro" id="IPR007110">
    <property type="entry name" value="Ig-like_dom"/>
</dbReference>
<feature type="domain" description="Ig-like" evidence="4">
    <location>
        <begin position="57"/>
        <end position="137"/>
    </location>
</feature>
<dbReference type="PROSITE" id="PS50835">
    <property type="entry name" value="IG_LIKE"/>
    <property type="match status" value="3"/>
</dbReference>
<evidence type="ECO:0000256" key="1">
    <source>
        <dbReference type="ARBA" id="ARBA00023319"/>
    </source>
</evidence>
<dbReference type="GO" id="GO:0030424">
    <property type="term" value="C:axon"/>
    <property type="evidence" value="ECO:0007669"/>
    <property type="project" value="TreeGrafter"/>
</dbReference>
<dbReference type="GO" id="GO:0005886">
    <property type="term" value="C:plasma membrane"/>
    <property type="evidence" value="ECO:0007669"/>
    <property type="project" value="TreeGrafter"/>
</dbReference>
<dbReference type="SMART" id="SM00408">
    <property type="entry name" value="IGc2"/>
    <property type="match status" value="3"/>
</dbReference>
<dbReference type="AlphaFoldDB" id="A0A6I9W1A8"/>
<reference evidence="6" key="1">
    <citation type="submission" date="2025-08" db="UniProtKB">
        <authorList>
            <consortium name="RefSeq"/>
        </authorList>
    </citation>
    <scope>IDENTIFICATION</scope>
</reference>
<feature type="signal peptide" evidence="3">
    <location>
        <begin position="1"/>
        <end position="18"/>
    </location>
</feature>